<evidence type="ECO:0000259" key="1">
    <source>
        <dbReference type="PROSITE" id="PS50943"/>
    </source>
</evidence>
<dbReference type="Gene3D" id="1.10.260.40">
    <property type="entry name" value="lambda repressor-like DNA-binding domains"/>
    <property type="match status" value="1"/>
</dbReference>
<dbReference type="SUPFAM" id="SSF47413">
    <property type="entry name" value="lambda repressor-like DNA-binding domains"/>
    <property type="match status" value="1"/>
</dbReference>
<dbReference type="PROSITE" id="PS50943">
    <property type="entry name" value="HTH_CROC1"/>
    <property type="match status" value="1"/>
</dbReference>
<dbReference type="RefSeq" id="WP_144986719.1">
    <property type="nucleotide sequence ID" value="NZ_VNJK01000001.1"/>
</dbReference>
<reference evidence="2 3" key="1">
    <citation type="submission" date="2019-07" db="EMBL/GenBank/DDBJ databases">
        <authorList>
            <person name="Kim J."/>
        </authorList>
    </citation>
    <scope>NUCLEOTIDE SEQUENCE [LARGE SCALE GENOMIC DNA]</scope>
    <source>
        <strain evidence="2 3">N4</strain>
    </source>
</reference>
<evidence type="ECO:0000313" key="3">
    <source>
        <dbReference type="Proteomes" id="UP000318102"/>
    </source>
</evidence>
<dbReference type="SMART" id="SM00530">
    <property type="entry name" value="HTH_XRE"/>
    <property type="match status" value="1"/>
</dbReference>
<organism evidence="2 3">
    <name type="scientific">Paenibacillus agilis</name>
    <dbReference type="NCBI Taxonomy" id="3020863"/>
    <lineage>
        <taxon>Bacteria</taxon>
        <taxon>Bacillati</taxon>
        <taxon>Bacillota</taxon>
        <taxon>Bacilli</taxon>
        <taxon>Bacillales</taxon>
        <taxon>Paenibacillaceae</taxon>
        <taxon>Paenibacillus</taxon>
    </lineage>
</organism>
<comment type="caution">
    <text evidence="2">The sequence shown here is derived from an EMBL/GenBank/DDBJ whole genome shotgun (WGS) entry which is preliminary data.</text>
</comment>
<proteinExistence type="predicted"/>
<sequence length="431" mass="50414">MNDSIFSLADMIRHHRLKLGLTLHDLAIETNLSKGAISKIENGRRKKPEYSTVKSIASVLKIPYNEYINIYIALEKNADTMFEIFKESLTIDDTRTNLVRKIMLTYLKLASDSYDAVEQIYNTAELAKNTTIKLSIYKTILDYSRSHGIMHFLARSLYQIYLVERNDFTKLRQTYESGEYVLKYVEFLPSKERLSLYYKLAVHAFTLQLHNETIKHCNVIVQEDTSHGKVEKSYAYGMLRDSYLYLGNLELAEKYSIECQKQNSSQTSDNDKLYVALLNSKKGNKELAELQFQDCLATCAESFIAYVANEYISFLLLDKETSKVEEILPELEDKINELTFATPIRRRELACFYKLQGDFHTQINNVNQALDFYMDGAYEYSQIDDIDNERECLRLMYYLYRNNKVIVDAETVDKVDRYYERFKKEGIMCEK</sequence>
<dbReference type="InterPro" id="IPR001387">
    <property type="entry name" value="Cro/C1-type_HTH"/>
</dbReference>
<dbReference type="Pfam" id="PF01381">
    <property type="entry name" value="HTH_3"/>
    <property type="match status" value="1"/>
</dbReference>
<gene>
    <name evidence="2" type="ORF">FPZ44_01415</name>
</gene>
<keyword evidence="3" id="KW-1185">Reference proteome</keyword>
<name>A0A559IW38_9BACL</name>
<dbReference type="InterPro" id="IPR010982">
    <property type="entry name" value="Lambda_DNA-bd_dom_sf"/>
</dbReference>
<dbReference type="CDD" id="cd00093">
    <property type="entry name" value="HTH_XRE"/>
    <property type="match status" value="1"/>
</dbReference>
<feature type="domain" description="HTH cro/C1-type" evidence="1">
    <location>
        <begin position="12"/>
        <end position="67"/>
    </location>
</feature>
<protein>
    <submittedName>
        <fullName evidence="2">Helix-turn-helix transcriptional regulator</fullName>
    </submittedName>
</protein>
<dbReference type="EMBL" id="VNJK01000001">
    <property type="protein sequence ID" value="TVX91834.1"/>
    <property type="molecule type" value="Genomic_DNA"/>
</dbReference>
<accession>A0A559IW38</accession>
<dbReference type="AlphaFoldDB" id="A0A559IW38"/>
<dbReference type="Proteomes" id="UP000318102">
    <property type="component" value="Unassembled WGS sequence"/>
</dbReference>
<dbReference type="GO" id="GO:0003677">
    <property type="term" value="F:DNA binding"/>
    <property type="evidence" value="ECO:0007669"/>
    <property type="project" value="InterPro"/>
</dbReference>
<evidence type="ECO:0000313" key="2">
    <source>
        <dbReference type="EMBL" id="TVX91834.1"/>
    </source>
</evidence>
<dbReference type="OrthoDB" id="9812960at2"/>